<protein>
    <submittedName>
        <fullName evidence="1">Uncharacterized protein</fullName>
    </submittedName>
</protein>
<dbReference type="EMBL" id="BONJ01000003">
    <property type="protein sequence ID" value="GIG12847.1"/>
    <property type="molecule type" value="Genomic_DNA"/>
</dbReference>
<reference evidence="1" key="1">
    <citation type="submission" date="2021-01" db="EMBL/GenBank/DDBJ databases">
        <title>Whole genome shotgun sequence of Catellatospora methionotrophica NBRC 14553.</title>
        <authorList>
            <person name="Komaki H."/>
            <person name="Tamura T."/>
        </authorList>
    </citation>
    <scope>NUCLEOTIDE SEQUENCE</scope>
    <source>
        <strain evidence="1">NBRC 14553</strain>
    </source>
</reference>
<comment type="caution">
    <text evidence="1">The sequence shown here is derived from an EMBL/GenBank/DDBJ whole genome shotgun (WGS) entry which is preliminary data.</text>
</comment>
<keyword evidence="2" id="KW-1185">Reference proteome</keyword>
<sequence>MVEDRHRRTQSPEEAAAALSLTAAQRRSNADPAWDPSQPALRAVRNHLLAVMAATR</sequence>
<evidence type="ECO:0000313" key="1">
    <source>
        <dbReference type="EMBL" id="GIG12847.1"/>
    </source>
</evidence>
<dbReference type="AlphaFoldDB" id="A0A8J3L653"/>
<name>A0A8J3L653_9ACTN</name>
<gene>
    <name evidence="1" type="ORF">Cme02nite_11790</name>
</gene>
<evidence type="ECO:0000313" key="2">
    <source>
        <dbReference type="Proteomes" id="UP000660339"/>
    </source>
</evidence>
<accession>A0A8J3L653</accession>
<dbReference type="Proteomes" id="UP000660339">
    <property type="component" value="Unassembled WGS sequence"/>
</dbReference>
<proteinExistence type="predicted"/>
<organism evidence="1 2">
    <name type="scientific">Catellatospora methionotrophica</name>
    <dbReference type="NCBI Taxonomy" id="121620"/>
    <lineage>
        <taxon>Bacteria</taxon>
        <taxon>Bacillati</taxon>
        <taxon>Actinomycetota</taxon>
        <taxon>Actinomycetes</taxon>
        <taxon>Micromonosporales</taxon>
        <taxon>Micromonosporaceae</taxon>
        <taxon>Catellatospora</taxon>
    </lineage>
</organism>